<evidence type="ECO:0000259" key="2">
    <source>
        <dbReference type="Pfam" id="PF00561"/>
    </source>
</evidence>
<comment type="caution">
    <text evidence="3">The sequence shown here is derived from an EMBL/GenBank/DDBJ whole genome shotgun (WGS) entry which is preliminary data.</text>
</comment>
<dbReference type="SUPFAM" id="SSF53474">
    <property type="entry name" value="alpha/beta-Hydrolases"/>
    <property type="match status" value="1"/>
</dbReference>
<evidence type="ECO:0000313" key="4">
    <source>
        <dbReference type="Proteomes" id="UP000256913"/>
    </source>
</evidence>
<dbReference type="RefSeq" id="WP_170215901.1">
    <property type="nucleotide sequence ID" value="NZ_BONB01000017.1"/>
</dbReference>
<dbReference type="EMBL" id="QUMQ01000001">
    <property type="protein sequence ID" value="REF97590.1"/>
    <property type="molecule type" value="Genomic_DNA"/>
</dbReference>
<dbReference type="InterPro" id="IPR000073">
    <property type="entry name" value="AB_hydrolase_1"/>
</dbReference>
<sequence length="290" mass="30584">MTDHRTQTVPVDGGELTVGVWGDEGPLVVAVHGITSHHLAWALVGADLAADHRVVAPDLRGRGHSRDLPGPYGMARHAADLAAVIQAYGGTATVVGHSMGGWAAVELARAYPMLVDRLVLVDGGPALPALPGVTADPTEDEITAVIAETIGHAYRRLTLTFPDHEAYRATWRAHPSFADWTETTAAYADYDLVAVDGGWQPACRLAAALEDARDLYAWRPVAPEPLPVPAVFLRAERGMFDQPEGMIAPGAATRAFPGIAESDVTGTNHYTIVLGAKGAAEVAGAVRRLS</sequence>
<dbReference type="PANTHER" id="PTHR43798">
    <property type="entry name" value="MONOACYLGLYCEROL LIPASE"/>
    <property type="match status" value="1"/>
</dbReference>
<reference evidence="3 4" key="1">
    <citation type="submission" date="2018-08" db="EMBL/GenBank/DDBJ databases">
        <title>Sequencing the genomes of 1000 actinobacteria strains.</title>
        <authorList>
            <person name="Klenk H.-P."/>
        </authorList>
    </citation>
    <scope>NUCLEOTIDE SEQUENCE [LARGE SCALE GENOMIC DNA]</scope>
    <source>
        <strain evidence="3 4">DSM 44099</strain>
    </source>
</reference>
<dbReference type="InterPro" id="IPR050266">
    <property type="entry name" value="AB_hydrolase_sf"/>
</dbReference>
<accession>A0A3D9ZV90</accession>
<name>A0A3D9ZV90_9ACTN</name>
<keyword evidence="1" id="KW-0378">Hydrolase</keyword>
<evidence type="ECO:0000313" key="3">
    <source>
        <dbReference type="EMBL" id="REF97590.1"/>
    </source>
</evidence>
<feature type="domain" description="AB hydrolase-1" evidence="2">
    <location>
        <begin position="26"/>
        <end position="243"/>
    </location>
</feature>
<dbReference type="Gene3D" id="3.40.50.1820">
    <property type="entry name" value="alpha/beta hydrolase"/>
    <property type="match status" value="1"/>
</dbReference>
<dbReference type="InterPro" id="IPR029058">
    <property type="entry name" value="AB_hydrolase_fold"/>
</dbReference>
<dbReference type="Pfam" id="PF00561">
    <property type="entry name" value="Abhydrolase_1"/>
    <property type="match status" value="1"/>
</dbReference>
<proteinExistence type="predicted"/>
<keyword evidence="4" id="KW-1185">Reference proteome</keyword>
<dbReference type="AlphaFoldDB" id="A0A3D9ZV90"/>
<dbReference type="PANTHER" id="PTHR43798:SF31">
    <property type="entry name" value="AB HYDROLASE SUPERFAMILY PROTEIN YCLE"/>
    <property type="match status" value="1"/>
</dbReference>
<dbReference type="Proteomes" id="UP000256913">
    <property type="component" value="Unassembled WGS sequence"/>
</dbReference>
<gene>
    <name evidence="3" type="ORF">DFJ67_3594</name>
</gene>
<dbReference type="GO" id="GO:0016787">
    <property type="term" value="F:hydrolase activity"/>
    <property type="evidence" value="ECO:0007669"/>
    <property type="project" value="UniProtKB-KW"/>
</dbReference>
<dbReference type="PRINTS" id="PR00111">
    <property type="entry name" value="ABHYDROLASE"/>
</dbReference>
<protein>
    <submittedName>
        <fullName evidence="3">Pimeloyl-ACP methyl ester carboxylesterase</fullName>
    </submittedName>
</protein>
<organism evidence="3 4">
    <name type="scientific">Asanoa ferruginea</name>
    <dbReference type="NCBI Taxonomy" id="53367"/>
    <lineage>
        <taxon>Bacteria</taxon>
        <taxon>Bacillati</taxon>
        <taxon>Actinomycetota</taxon>
        <taxon>Actinomycetes</taxon>
        <taxon>Micromonosporales</taxon>
        <taxon>Micromonosporaceae</taxon>
        <taxon>Asanoa</taxon>
    </lineage>
</organism>
<dbReference type="GO" id="GO:0016020">
    <property type="term" value="C:membrane"/>
    <property type="evidence" value="ECO:0007669"/>
    <property type="project" value="TreeGrafter"/>
</dbReference>
<evidence type="ECO:0000256" key="1">
    <source>
        <dbReference type="ARBA" id="ARBA00022801"/>
    </source>
</evidence>